<reference evidence="1 2" key="1">
    <citation type="submission" date="2024-02" db="EMBL/GenBank/DDBJ databases">
        <authorList>
            <person name="Saticioglu I.B."/>
        </authorList>
    </citation>
    <scope>NUCLEOTIDE SEQUENCE [LARGE SCALE GENOMIC DNA]</scope>
    <source>
        <strain evidence="1 2">Mu-80</strain>
    </source>
</reference>
<dbReference type="EMBL" id="JBBDGM010000008">
    <property type="protein sequence ID" value="MEJ1088894.1"/>
    <property type="molecule type" value="Genomic_DNA"/>
</dbReference>
<evidence type="ECO:0000313" key="2">
    <source>
        <dbReference type="Proteomes" id="UP001371224"/>
    </source>
</evidence>
<organism evidence="1 2">
    <name type="scientific">Microbacterium bandirmense</name>
    <dbReference type="NCBI Taxonomy" id="3122050"/>
    <lineage>
        <taxon>Bacteria</taxon>
        <taxon>Bacillati</taxon>
        <taxon>Actinomycetota</taxon>
        <taxon>Actinomycetes</taxon>
        <taxon>Micrococcales</taxon>
        <taxon>Microbacteriaceae</taxon>
        <taxon>Microbacterium</taxon>
    </lineage>
</organism>
<sequence length="326" mass="36341">MNIEERPDIDIRRVRDQPGELPDYRKLRRAMDNGAVHRVGPGAFVLTKEWQKLSRLDKHRLNVIEAADRMRHPALISHFAAASVHGMDILGSWPTRIDVRVSTGSGGRSTGLIRRHAIGIDEADAVAWRGHRITTPAQTAIDITAVSDHVLGVVVLDQALWANRPGGPLASIDEIRMLVEQRTSAKGSARIRRALDEATSLSDSVRESQSRVLIRRLGFPTPVLQKEFALSGGTVRTDFYFPEHDHVGEFDGVGKYIDPKLLAGRTPEQALIAEKDRGDALARLVRRLSRWRTPALRRPRELYDILIADGLPSTLAPPPRSLFQSR</sequence>
<proteinExistence type="predicted"/>
<evidence type="ECO:0008006" key="3">
    <source>
        <dbReference type="Google" id="ProtNLM"/>
    </source>
</evidence>
<protein>
    <recommendedName>
        <fullName evidence="3">Transcriptional regulator, AbiEi antitoxin, Type IV TA system</fullName>
    </recommendedName>
</protein>
<dbReference type="Proteomes" id="UP001371224">
    <property type="component" value="Unassembled WGS sequence"/>
</dbReference>
<evidence type="ECO:0000313" key="1">
    <source>
        <dbReference type="EMBL" id="MEJ1088894.1"/>
    </source>
</evidence>
<dbReference type="RefSeq" id="WP_337332554.1">
    <property type="nucleotide sequence ID" value="NZ_JBBDGM010000008.1"/>
</dbReference>
<accession>A0ABU8LDN6</accession>
<comment type="caution">
    <text evidence="1">The sequence shown here is derived from an EMBL/GenBank/DDBJ whole genome shotgun (WGS) entry which is preliminary data.</text>
</comment>
<keyword evidence="2" id="KW-1185">Reference proteome</keyword>
<gene>
    <name evidence="1" type="ORF">WDU99_11240</name>
</gene>
<name>A0ABU8LDN6_9MICO</name>